<evidence type="ECO:0000256" key="2">
    <source>
        <dbReference type="ARBA" id="ARBA00022643"/>
    </source>
</evidence>
<dbReference type="GO" id="GO:0016655">
    <property type="term" value="F:oxidoreductase activity, acting on NAD(P)H, quinone or similar compound as acceptor"/>
    <property type="evidence" value="ECO:0007669"/>
    <property type="project" value="InterPro"/>
</dbReference>
<protein>
    <recommendedName>
        <fullName evidence="6">FMN dependent NADH:quinone oxidoreductase</fullName>
        <ecNumber evidence="6">1.6.5.-</ecNumber>
    </recommendedName>
    <alternativeName>
        <fullName evidence="6">Azo-dye reductase</fullName>
    </alternativeName>
    <alternativeName>
        <fullName evidence="6">FMN-dependent NADH-azo compound oxidoreductase</fullName>
    </alternativeName>
    <alternativeName>
        <fullName evidence="6">FMN-dependent NADH-azoreductase</fullName>
        <ecNumber evidence="6">1.7.1.17</ecNumber>
    </alternativeName>
</protein>
<reference evidence="8" key="1">
    <citation type="submission" date="2021-04" db="EMBL/GenBank/DDBJ databases">
        <title>Genome based classification of Actinospica acidithermotolerans sp. nov., an actinobacterium isolated from an Indonesian hot spring.</title>
        <authorList>
            <person name="Kusuma A.B."/>
            <person name="Putra K.E."/>
            <person name="Nafisah S."/>
            <person name="Loh J."/>
            <person name="Nouioui I."/>
            <person name="Goodfellow M."/>
        </authorList>
    </citation>
    <scope>NUCLEOTIDE SEQUENCE</scope>
    <source>
        <strain evidence="8">MGRD01-02</strain>
    </source>
</reference>
<comment type="cofactor">
    <cofactor evidence="6">
        <name>FMN</name>
        <dbReference type="ChEBI" id="CHEBI:58210"/>
    </cofactor>
    <text evidence="6">Binds 1 FMN per subunit.</text>
</comment>
<organism evidence="8 9">
    <name type="scientific">Actinospica acidithermotolerans</name>
    <dbReference type="NCBI Taxonomy" id="2828514"/>
    <lineage>
        <taxon>Bacteria</taxon>
        <taxon>Bacillati</taxon>
        <taxon>Actinomycetota</taxon>
        <taxon>Actinomycetes</taxon>
        <taxon>Catenulisporales</taxon>
        <taxon>Actinospicaceae</taxon>
        <taxon>Actinospica</taxon>
    </lineage>
</organism>
<evidence type="ECO:0000313" key="8">
    <source>
        <dbReference type="EMBL" id="MBR7828948.1"/>
    </source>
</evidence>
<dbReference type="InterPro" id="IPR029039">
    <property type="entry name" value="Flavoprotein-like_sf"/>
</dbReference>
<dbReference type="GO" id="GO:0009055">
    <property type="term" value="F:electron transfer activity"/>
    <property type="evidence" value="ECO:0007669"/>
    <property type="project" value="UniProtKB-UniRule"/>
</dbReference>
<evidence type="ECO:0000256" key="3">
    <source>
        <dbReference type="ARBA" id="ARBA00023002"/>
    </source>
</evidence>
<comment type="subunit">
    <text evidence="6">Homodimer.</text>
</comment>
<evidence type="ECO:0000256" key="4">
    <source>
        <dbReference type="ARBA" id="ARBA00023027"/>
    </source>
</evidence>
<dbReference type="HAMAP" id="MF_01216">
    <property type="entry name" value="Azoreductase_type1"/>
    <property type="match status" value="1"/>
</dbReference>
<sequence>MARLLHIDSSVFSQNSVSKEVTATYRQTWAAEHPGGLVTYRDLGAQPVPQLNELTLTASFTPEENRTPEQQAALAQREELVNEVLEADAFLFGVPMYNWAVPGSFKAWLDQILVNGQVVGVDPLPLAGRPATVVASYGGGYFPGTPRDGWDHVRPYLETVLGKALGLDVRFVTVQLTLAERVPAMSELVPQAKELRAQGHTDAAAHAKEVAARFEATGV</sequence>
<dbReference type="Pfam" id="PF02525">
    <property type="entry name" value="Flavodoxin_2"/>
    <property type="match status" value="1"/>
</dbReference>
<keyword evidence="1 6" id="KW-0285">Flavoprotein</keyword>
<evidence type="ECO:0000256" key="5">
    <source>
        <dbReference type="ARBA" id="ARBA00048542"/>
    </source>
</evidence>
<evidence type="ECO:0000259" key="7">
    <source>
        <dbReference type="Pfam" id="PF02525"/>
    </source>
</evidence>
<keyword evidence="4 6" id="KW-0520">NAD</keyword>
<feature type="domain" description="Flavodoxin-like fold" evidence="7">
    <location>
        <begin position="3"/>
        <end position="178"/>
    </location>
</feature>
<dbReference type="Proteomes" id="UP000676325">
    <property type="component" value="Unassembled WGS sequence"/>
</dbReference>
<dbReference type="InterPro" id="IPR003680">
    <property type="entry name" value="Flavodoxin_fold"/>
</dbReference>
<dbReference type="AlphaFoldDB" id="A0A941EEI5"/>
<dbReference type="RefSeq" id="WP_212520081.1">
    <property type="nucleotide sequence ID" value="NZ_JAGSOH010000070.1"/>
</dbReference>
<comment type="catalytic activity">
    <reaction evidence="5">
        <text>N,N-dimethyl-1,4-phenylenediamine + anthranilate + 2 NAD(+) = 2-(4-dimethylaminophenyl)diazenylbenzoate + 2 NADH + 2 H(+)</text>
        <dbReference type="Rhea" id="RHEA:55872"/>
        <dbReference type="ChEBI" id="CHEBI:15378"/>
        <dbReference type="ChEBI" id="CHEBI:15783"/>
        <dbReference type="ChEBI" id="CHEBI:16567"/>
        <dbReference type="ChEBI" id="CHEBI:57540"/>
        <dbReference type="ChEBI" id="CHEBI:57945"/>
        <dbReference type="ChEBI" id="CHEBI:71579"/>
        <dbReference type="EC" id="1.7.1.17"/>
    </reaction>
    <physiologicalReaction direction="right-to-left" evidence="5">
        <dbReference type="Rhea" id="RHEA:55874"/>
    </physiologicalReaction>
</comment>
<dbReference type="EC" id="1.7.1.17" evidence="6"/>
<evidence type="ECO:0000256" key="1">
    <source>
        <dbReference type="ARBA" id="ARBA00022630"/>
    </source>
</evidence>
<gene>
    <name evidence="6" type="primary">azoR</name>
    <name evidence="8" type="ORF">KDK95_21740</name>
</gene>
<dbReference type="InterPro" id="IPR023048">
    <property type="entry name" value="NADH:quinone_OxRdtase_FMN_depd"/>
</dbReference>
<evidence type="ECO:0000313" key="9">
    <source>
        <dbReference type="Proteomes" id="UP000676325"/>
    </source>
</evidence>
<accession>A0A941EEI5</accession>
<comment type="function">
    <text evidence="6">Also exhibits azoreductase activity. Catalyzes the reductive cleavage of the azo bond in aromatic azo compounds to the corresponding amines.</text>
</comment>
<feature type="binding site" evidence="6">
    <location>
        <begin position="136"/>
        <end position="139"/>
    </location>
    <ligand>
        <name>FMN</name>
        <dbReference type="ChEBI" id="CHEBI:58210"/>
    </ligand>
</feature>
<dbReference type="EC" id="1.6.5.-" evidence="6"/>
<feature type="binding site" evidence="6">
    <location>
        <begin position="16"/>
        <end position="18"/>
    </location>
    <ligand>
        <name>FMN</name>
        <dbReference type="ChEBI" id="CHEBI:58210"/>
    </ligand>
</feature>
<dbReference type="Gene3D" id="3.40.50.360">
    <property type="match status" value="1"/>
</dbReference>
<comment type="caution">
    <text evidence="8">The sequence shown here is derived from an EMBL/GenBank/DDBJ whole genome shotgun (WGS) entry which is preliminary data.</text>
</comment>
<dbReference type="SUPFAM" id="SSF52218">
    <property type="entry name" value="Flavoproteins"/>
    <property type="match status" value="1"/>
</dbReference>
<keyword evidence="9" id="KW-1185">Reference proteome</keyword>
<comment type="function">
    <text evidence="6">Quinone reductase that provides resistance to thiol-specific stress caused by electrophilic quinones.</text>
</comment>
<comment type="similarity">
    <text evidence="6">Belongs to the azoreductase type 1 family.</text>
</comment>
<name>A0A941EEI5_9ACTN</name>
<proteinExistence type="inferred from homology"/>
<dbReference type="GO" id="GO:0010181">
    <property type="term" value="F:FMN binding"/>
    <property type="evidence" value="ECO:0007669"/>
    <property type="project" value="UniProtKB-UniRule"/>
</dbReference>
<feature type="binding site" evidence="6">
    <location>
        <position position="10"/>
    </location>
    <ligand>
        <name>FMN</name>
        <dbReference type="ChEBI" id="CHEBI:58210"/>
    </ligand>
</feature>
<keyword evidence="3 6" id="KW-0560">Oxidoreductase</keyword>
<dbReference type="PANTHER" id="PTHR43741:SF4">
    <property type="entry name" value="FMN-DEPENDENT NADH:QUINONE OXIDOREDUCTASE"/>
    <property type="match status" value="1"/>
</dbReference>
<dbReference type="InterPro" id="IPR050104">
    <property type="entry name" value="FMN-dep_NADH:Q_OxRdtase_AzoR1"/>
</dbReference>
<comment type="caution">
    <text evidence="6">Lacks conserved residue(s) required for the propagation of feature annotation.</text>
</comment>
<comment type="catalytic activity">
    <reaction evidence="6">
        <text>2 a quinone + NADH + H(+) = 2 a 1,4-benzosemiquinone + NAD(+)</text>
        <dbReference type="Rhea" id="RHEA:65952"/>
        <dbReference type="ChEBI" id="CHEBI:15378"/>
        <dbReference type="ChEBI" id="CHEBI:57540"/>
        <dbReference type="ChEBI" id="CHEBI:57945"/>
        <dbReference type="ChEBI" id="CHEBI:132124"/>
        <dbReference type="ChEBI" id="CHEBI:134225"/>
    </reaction>
</comment>
<evidence type="ECO:0000256" key="6">
    <source>
        <dbReference type="HAMAP-Rule" id="MF_01216"/>
    </source>
</evidence>
<dbReference type="GO" id="GO:0016652">
    <property type="term" value="F:oxidoreductase activity, acting on NAD(P)H as acceptor"/>
    <property type="evidence" value="ECO:0007669"/>
    <property type="project" value="UniProtKB-UniRule"/>
</dbReference>
<keyword evidence="2 6" id="KW-0288">FMN</keyword>
<dbReference type="EMBL" id="JAGSOH010000070">
    <property type="protein sequence ID" value="MBR7828948.1"/>
    <property type="molecule type" value="Genomic_DNA"/>
</dbReference>
<dbReference type="PANTHER" id="PTHR43741">
    <property type="entry name" value="FMN-DEPENDENT NADH-AZOREDUCTASE 1"/>
    <property type="match status" value="1"/>
</dbReference>